<protein>
    <submittedName>
        <fullName evidence="1">(northern house mosquito) hypothetical protein</fullName>
    </submittedName>
</protein>
<accession>A0A8D8HA21</accession>
<proteinExistence type="predicted"/>
<sequence length="106" mass="12256">MVNSKSQLTHDSDAVRFEAEIRFAFLSADLYSGEDLRRWLRFFRPDVEPVLSSSNRSLSPGEQGIHLMLGSAANRFRRLFSFSIVCHLIKQSRLWLLTMCFGRAEM</sequence>
<reference evidence="1" key="1">
    <citation type="submission" date="2021-05" db="EMBL/GenBank/DDBJ databases">
        <authorList>
            <person name="Alioto T."/>
            <person name="Alioto T."/>
            <person name="Gomez Garrido J."/>
        </authorList>
    </citation>
    <scope>NUCLEOTIDE SEQUENCE</scope>
</reference>
<dbReference type="EMBL" id="HBUE01309951">
    <property type="protein sequence ID" value="CAG6582830.1"/>
    <property type="molecule type" value="Transcribed_RNA"/>
</dbReference>
<name>A0A8D8HA21_CULPI</name>
<dbReference type="AlphaFoldDB" id="A0A8D8HA21"/>
<dbReference type="EMBL" id="HBUE01129823">
    <property type="protein sequence ID" value="CAG6495840.1"/>
    <property type="molecule type" value="Transcribed_RNA"/>
</dbReference>
<dbReference type="EMBL" id="HBUE01203733">
    <property type="protein sequence ID" value="CAG6530989.1"/>
    <property type="molecule type" value="Transcribed_RNA"/>
</dbReference>
<evidence type="ECO:0000313" key="1">
    <source>
        <dbReference type="EMBL" id="CAG6530989.1"/>
    </source>
</evidence>
<organism evidence="1">
    <name type="scientific">Culex pipiens</name>
    <name type="common">House mosquito</name>
    <dbReference type="NCBI Taxonomy" id="7175"/>
    <lineage>
        <taxon>Eukaryota</taxon>
        <taxon>Metazoa</taxon>
        <taxon>Ecdysozoa</taxon>
        <taxon>Arthropoda</taxon>
        <taxon>Hexapoda</taxon>
        <taxon>Insecta</taxon>
        <taxon>Pterygota</taxon>
        <taxon>Neoptera</taxon>
        <taxon>Endopterygota</taxon>
        <taxon>Diptera</taxon>
        <taxon>Nematocera</taxon>
        <taxon>Culicoidea</taxon>
        <taxon>Culicidae</taxon>
        <taxon>Culicinae</taxon>
        <taxon>Culicini</taxon>
        <taxon>Culex</taxon>
        <taxon>Culex</taxon>
    </lineage>
</organism>